<feature type="transmembrane region" description="Helical" evidence="7">
    <location>
        <begin position="256"/>
        <end position="279"/>
    </location>
</feature>
<dbReference type="PANTHER" id="PTHR43744">
    <property type="entry name" value="ABC TRANSPORTER PERMEASE PROTEIN MG189-RELATED-RELATED"/>
    <property type="match status" value="1"/>
</dbReference>
<keyword evidence="10" id="KW-1185">Reference proteome</keyword>
<dbReference type="Gene3D" id="1.10.3720.10">
    <property type="entry name" value="MetI-like"/>
    <property type="match status" value="1"/>
</dbReference>
<dbReference type="EMBL" id="CP063989">
    <property type="protein sequence ID" value="QPL05062.1"/>
    <property type="molecule type" value="Genomic_DNA"/>
</dbReference>
<reference evidence="9 10" key="1">
    <citation type="submission" date="2020-11" db="EMBL/GenBank/DDBJ databases">
        <title>Actinomyces sp. ZJ750.</title>
        <authorList>
            <person name="Zhou J."/>
        </authorList>
    </citation>
    <scope>NUCLEOTIDE SEQUENCE [LARGE SCALE GENOMIC DNA]</scope>
    <source>
        <strain evidence="9 10">ZJ750</strain>
    </source>
</reference>
<keyword evidence="5 7" id="KW-1133">Transmembrane helix</keyword>
<dbReference type="InterPro" id="IPR035906">
    <property type="entry name" value="MetI-like_sf"/>
</dbReference>
<dbReference type="InterPro" id="IPR000515">
    <property type="entry name" value="MetI-like"/>
</dbReference>
<keyword evidence="6 7" id="KW-0472">Membrane</keyword>
<evidence type="ECO:0000256" key="1">
    <source>
        <dbReference type="ARBA" id="ARBA00004651"/>
    </source>
</evidence>
<evidence type="ECO:0000256" key="7">
    <source>
        <dbReference type="RuleBase" id="RU363032"/>
    </source>
</evidence>
<dbReference type="GO" id="GO:0055085">
    <property type="term" value="P:transmembrane transport"/>
    <property type="evidence" value="ECO:0007669"/>
    <property type="project" value="InterPro"/>
</dbReference>
<dbReference type="PANTHER" id="PTHR43744:SF12">
    <property type="entry name" value="ABC TRANSPORTER PERMEASE PROTEIN MG189-RELATED"/>
    <property type="match status" value="1"/>
</dbReference>
<keyword evidence="4 7" id="KW-0812">Transmembrane</keyword>
<dbReference type="SUPFAM" id="SSF161098">
    <property type="entry name" value="MetI-like"/>
    <property type="match status" value="1"/>
</dbReference>
<evidence type="ECO:0000313" key="10">
    <source>
        <dbReference type="Proteomes" id="UP000594637"/>
    </source>
</evidence>
<feature type="transmembrane region" description="Helical" evidence="7">
    <location>
        <begin position="150"/>
        <end position="177"/>
    </location>
</feature>
<dbReference type="CDD" id="cd06261">
    <property type="entry name" value="TM_PBP2"/>
    <property type="match status" value="1"/>
</dbReference>
<feature type="transmembrane region" description="Helical" evidence="7">
    <location>
        <begin position="198"/>
        <end position="220"/>
    </location>
</feature>
<evidence type="ECO:0000256" key="4">
    <source>
        <dbReference type="ARBA" id="ARBA00022692"/>
    </source>
</evidence>
<keyword evidence="2 7" id="KW-0813">Transport</keyword>
<gene>
    <name evidence="9" type="ORF">ID810_10020</name>
</gene>
<evidence type="ECO:0000256" key="2">
    <source>
        <dbReference type="ARBA" id="ARBA00022448"/>
    </source>
</evidence>
<dbReference type="RefSeq" id="WP_195858785.1">
    <property type="nucleotide sequence ID" value="NZ_CP063989.1"/>
</dbReference>
<dbReference type="AlphaFoldDB" id="A0A7T0LJS6"/>
<dbReference type="PROSITE" id="PS50928">
    <property type="entry name" value="ABC_TM1"/>
    <property type="match status" value="1"/>
</dbReference>
<protein>
    <submittedName>
        <fullName evidence="9">Carbohydrate ABC transporter permease</fullName>
    </submittedName>
</protein>
<dbReference type="GO" id="GO:0005886">
    <property type="term" value="C:plasma membrane"/>
    <property type="evidence" value="ECO:0007669"/>
    <property type="project" value="UniProtKB-SubCell"/>
</dbReference>
<name>A0A7T0LJS6_9ACTO</name>
<sequence>MAMTRSLSRPPSARGGGRRRHRLMGTVAANIAVLAVAVVAAFPILVVVVTALSPQQDVLSWPPALFPQSWTLSNVPGVFERLPVWQELGNTVMLSVSVTVLSLVLDSLMAYALAFIPFRGRSALFVTLIVTMMIPFQTLLVPLYKMLSAFGLVGTMVGMVIPRAADVMGIFLLRQFFIQIPQDLHNAARIDGASEFRIYRSIVLPNAAAGLLTLGMFNFIGNWNDMLWPMVMSNSAEERTLTAGLALLNGTSLGTIPYGVTMAGSLISVIPLVVVFAFIQKRFIEGVASTGIKG</sequence>
<feature type="transmembrane region" description="Helical" evidence="7">
    <location>
        <begin position="123"/>
        <end position="144"/>
    </location>
</feature>
<feature type="domain" description="ABC transmembrane type-1" evidence="8">
    <location>
        <begin position="88"/>
        <end position="279"/>
    </location>
</feature>
<evidence type="ECO:0000256" key="5">
    <source>
        <dbReference type="ARBA" id="ARBA00022989"/>
    </source>
</evidence>
<keyword evidence="3" id="KW-1003">Cell membrane</keyword>
<feature type="transmembrane region" description="Helical" evidence="7">
    <location>
        <begin position="27"/>
        <end position="52"/>
    </location>
</feature>
<proteinExistence type="inferred from homology"/>
<feature type="transmembrane region" description="Helical" evidence="7">
    <location>
        <begin position="92"/>
        <end position="116"/>
    </location>
</feature>
<comment type="similarity">
    <text evidence="7">Belongs to the binding-protein-dependent transport system permease family.</text>
</comment>
<accession>A0A7T0LJS6</accession>
<evidence type="ECO:0000256" key="3">
    <source>
        <dbReference type="ARBA" id="ARBA00022475"/>
    </source>
</evidence>
<dbReference type="Proteomes" id="UP000594637">
    <property type="component" value="Chromosome"/>
</dbReference>
<dbReference type="Pfam" id="PF00528">
    <property type="entry name" value="BPD_transp_1"/>
    <property type="match status" value="1"/>
</dbReference>
<evidence type="ECO:0000313" key="9">
    <source>
        <dbReference type="EMBL" id="QPL05062.1"/>
    </source>
</evidence>
<evidence type="ECO:0000259" key="8">
    <source>
        <dbReference type="PROSITE" id="PS50928"/>
    </source>
</evidence>
<comment type="subcellular location">
    <subcellularLocation>
        <location evidence="1 7">Cell membrane</location>
        <topology evidence="1 7">Multi-pass membrane protein</topology>
    </subcellularLocation>
</comment>
<evidence type="ECO:0000256" key="6">
    <source>
        <dbReference type="ARBA" id="ARBA00023136"/>
    </source>
</evidence>
<organism evidence="9 10">
    <name type="scientific">Actinomyces respiraculi</name>
    <dbReference type="NCBI Taxonomy" id="2744574"/>
    <lineage>
        <taxon>Bacteria</taxon>
        <taxon>Bacillati</taxon>
        <taxon>Actinomycetota</taxon>
        <taxon>Actinomycetes</taxon>
        <taxon>Actinomycetales</taxon>
        <taxon>Actinomycetaceae</taxon>
        <taxon>Actinomyces</taxon>
    </lineage>
</organism>
<dbReference type="KEGG" id="arep:ID810_10020"/>